<sequence length="193" mass="21541">MESEQDELPDWISSRIEEPNYNKDLTQKRVAEEFEFGDRPFYNVSQMHAALGGSVSDDTVRTRLKELNERDVLQLQEVNNGKIYWLDRPESSWPIPPDVEVEPKSSEMTLSEWRSQTHVQTAAVSILAAILGTAVTLVGVFQTGGYYQLPISGGELITYGLSAALMSYVGLFASGAMWIFTQSEPDETSLGIE</sequence>
<organism evidence="2 3">
    <name type="scientific">Halorubrum distributum JCM 13561</name>
    <dbReference type="NCBI Taxonomy" id="1227483"/>
    <lineage>
        <taxon>Archaea</taxon>
        <taxon>Methanobacteriati</taxon>
        <taxon>Methanobacteriota</taxon>
        <taxon>Stenosarchaea group</taxon>
        <taxon>Halobacteria</taxon>
        <taxon>Halobacteriales</taxon>
        <taxon>Haloferacaceae</taxon>
        <taxon>Halorubrum</taxon>
        <taxon>Halorubrum distributum group</taxon>
    </lineage>
</organism>
<accession>M0NIA3</accession>
<reference evidence="2 3" key="1">
    <citation type="journal article" date="2014" name="PLoS Genet.">
        <title>Phylogenetically driven sequencing of extremely halophilic archaea reveals strategies for static and dynamic osmo-response.</title>
        <authorList>
            <person name="Becker E.A."/>
            <person name="Seitzer P.M."/>
            <person name="Tritt A."/>
            <person name="Larsen D."/>
            <person name="Krusor M."/>
            <person name="Yao A.I."/>
            <person name="Wu D."/>
            <person name="Madern D."/>
            <person name="Eisen J.A."/>
            <person name="Darling A.E."/>
            <person name="Facciotti M.T."/>
        </authorList>
    </citation>
    <scope>NUCLEOTIDE SEQUENCE [LARGE SCALE GENOMIC DNA]</scope>
    <source>
        <strain evidence="2 3">JCM 13561</strain>
    </source>
</reference>
<dbReference type="AlphaFoldDB" id="M0NIA3"/>
<keyword evidence="1" id="KW-0812">Transmembrane</keyword>
<evidence type="ECO:0000313" key="3">
    <source>
        <dbReference type="Proteomes" id="UP000011581"/>
    </source>
</evidence>
<evidence type="ECO:0000256" key="1">
    <source>
        <dbReference type="SAM" id="Phobius"/>
    </source>
</evidence>
<dbReference type="RefSeq" id="WP_008368252.1">
    <property type="nucleotide sequence ID" value="NZ_AOJF01000057.1"/>
</dbReference>
<keyword evidence="1" id="KW-1133">Transmembrane helix</keyword>
<keyword evidence="1" id="KW-0472">Membrane</keyword>
<name>M0NIA3_9EURY</name>
<comment type="caution">
    <text evidence="2">The sequence shown here is derived from an EMBL/GenBank/DDBJ whole genome shotgun (WGS) entry which is preliminary data.</text>
</comment>
<feature type="transmembrane region" description="Helical" evidence="1">
    <location>
        <begin position="156"/>
        <end position="180"/>
    </location>
</feature>
<feature type="transmembrane region" description="Helical" evidence="1">
    <location>
        <begin position="122"/>
        <end position="144"/>
    </location>
</feature>
<dbReference type="Proteomes" id="UP000011581">
    <property type="component" value="Unassembled WGS sequence"/>
</dbReference>
<evidence type="ECO:0000313" key="2">
    <source>
        <dbReference type="EMBL" id="EMA57566.1"/>
    </source>
</evidence>
<dbReference type="EMBL" id="AOJF01000057">
    <property type="protein sequence ID" value="EMA57566.1"/>
    <property type="molecule type" value="Genomic_DNA"/>
</dbReference>
<proteinExistence type="predicted"/>
<protein>
    <submittedName>
        <fullName evidence="2">Uncharacterized protein</fullName>
    </submittedName>
</protein>
<gene>
    <name evidence="2" type="ORF">C470_14908</name>
</gene>